<dbReference type="InterPro" id="IPR036869">
    <property type="entry name" value="J_dom_sf"/>
</dbReference>
<evidence type="ECO:0000313" key="5">
    <source>
        <dbReference type="Proteomes" id="UP001222027"/>
    </source>
</evidence>
<feature type="coiled-coil region" evidence="1">
    <location>
        <begin position="1297"/>
        <end position="1331"/>
    </location>
</feature>
<proteinExistence type="predicted"/>
<keyword evidence="2" id="KW-0812">Transmembrane</keyword>
<evidence type="ECO:0000256" key="1">
    <source>
        <dbReference type="SAM" id="Coils"/>
    </source>
</evidence>
<keyword evidence="1" id="KW-0175">Coiled coil</keyword>
<dbReference type="InterPro" id="IPR018253">
    <property type="entry name" value="DnaJ_domain_CS"/>
</dbReference>
<evidence type="ECO:0000259" key="3">
    <source>
        <dbReference type="PROSITE" id="PS50076"/>
    </source>
</evidence>
<dbReference type="Pfam" id="PF14901">
    <property type="entry name" value="Jiv90"/>
    <property type="match status" value="1"/>
</dbReference>
<dbReference type="EMBL" id="JAQQAF010000009">
    <property type="protein sequence ID" value="KAJ8458908.1"/>
    <property type="molecule type" value="Genomic_DNA"/>
</dbReference>
<dbReference type="SUPFAM" id="SSF46565">
    <property type="entry name" value="Chaperone J-domain"/>
    <property type="match status" value="1"/>
</dbReference>
<protein>
    <recommendedName>
        <fullName evidence="3">J domain-containing protein</fullName>
    </recommendedName>
</protein>
<keyword evidence="5" id="KW-1185">Reference proteome</keyword>
<dbReference type="PANTHER" id="PTHR33883:SF10">
    <property type="entry name" value="WPP DOMAIN-ASSOCIATED PROTEIN"/>
    <property type="match status" value="1"/>
</dbReference>
<reference evidence="4 5" key="1">
    <citation type="submission" date="2022-12" db="EMBL/GenBank/DDBJ databases">
        <title>Chromosome-scale assembly of the Ensete ventricosum genome.</title>
        <authorList>
            <person name="Dussert Y."/>
            <person name="Stocks J."/>
            <person name="Wendawek A."/>
            <person name="Woldeyes F."/>
            <person name="Nichols R.A."/>
            <person name="Borrell J.S."/>
        </authorList>
    </citation>
    <scope>NUCLEOTIDE SEQUENCE [LARGE SCALE GENOMIC DNA]</scope>
    <source>
        <strain evidence="5">cv. Maze</strain>
        <tissue evidence="4">Seeds</tissue>
    </source>
</reference>
<dbReference type="PROSITE" id="PS00636">
    <property type="entry name" value="DNAJ_1"/>
    <property type="match status" value="1"/>
</dbReference>
<dbReference type="SMART" id="SM00271">
    <property type="entry name" value="DnaJ"/>
    <property type="match status" value="1"/>
</dbReference>
<feature type="domain" description="J" evidence="3">
    <location>
        <begin position="332"/>
        <end position="399"/>
    </location>
</feature>
<evidence type="ECO:0000313" key="4">
    <source>
        <dbReference type="EMBL" id="KAJ8458908.1"/>
    </source>
</evidence>
<dbReference type="InterPro" id="IPR032843">
    <property type="entry name" value="Jiv"/>
</dbReference>
<dbReference type="Gene3D" id="1.10.287.110">
    <property type="entry name" value="DnaJ domain"/>
    <property type="match status" value="1"/>
</dbReference>
<keyword evidence="2" id="KW-1133">Transmembrane helix</keyword>
<dbReference type="CDD" id="cd06257">
    <property type="entry name" value="DnaJ"/>
    <property type="match status" value="1"/>
</dbReference>
<comment type="caution">
    <text evidence="4">The sequence shown here is derived from an EMBL/GenBank/DDBJ whole genome shotgun (WGS) entry which is preliminary data.</text>
</comment>
<dbReference type="GO" id="GO:0005783">
    <property type="term" value="C:endoplasmic reticulum"/>
    <property type="evidence" value="ECO:0007669"/>
    <property type="project" value="UniProtKB-ARBA"/>
</dbReference>
<gene>
    <name evidence="4" type="ORF">OPV22_031834</name>
</gene>
<keyword evidence="2" id="KW-0472">Membrane</keyword>
<dbReference type="PROSITE" id="PS50076">
    <property type="entry name" value="DNAJ_2"/>
    <property type="match status" value="1"/>
</dbReference>
<dbReference type="Pfam" id="PF00226">
    <property type="entry name" value="DnaJ"/>
    <property type="match status" value="1"/>
</dbReference>
<name>A0AAV8PQ35_ENSVE</name>
<feature type="transmembrane region" description="Helical" evidence="2">
    <location>
        <begin position="116"/>
        <end position="136"/>
    </location>
</feature>
<dbReference type="PANTHER" id="PTHR33883">
    <property type="entry name" value="WPP DOMAIN-ASSOCIATED PROTEIN"/>
    <property type="match status" value="1"/>
</dbReference>
<feature type="transmembrane region" description="Helical" evidence="2">
    <location>
        <begin position="143"/>
        <end position="161"/>
    </location>
</feature>
<accession>A0AAV8PQ35</accession>
<sequence length="1485" mass="170196">MLPDNLSVVAASIFISFPPFCFAHRLLLLDSSPLYHEHCPKPKKRQHYRQIKLGRRRPGWRTRLDSSAMGWKNRKEAFNRIDWEKSGSYYYGFNGRLRLVQARLEMDTIPEAGFSGAWLLAGFFLALFVILWSCFLSLTSTTFLVCMLLSLGAAATAVHYLGFTPGLLMVGLYGILIMWIYGYFWITAMLLIAGGYMFSLNHSRLLILMATAYAVYCINTCDGLRGVFLSLNLSFLSNDILNKLLQVYDDTSEGIHVGERKVWEQFKEDFSVDSECSPPTKEAEEVVSSLSSCTTPKASYLTGIHKDASSSKVVIAESTSLVEMKRIMNSSNYYEVLGFLRNKIVDPQILKKEYHKKVLLVHPDKNMGSPLACESFKKLQCAYEILSDLTKKKNYDEQLRKEESGRVCQRSSVASQKGVEYRSEESRRIECTKCGNSHIWICTNRSKARARWCQNCSQYHQAKDGDGWVESGCSPVIMRHRKVDIPRAFVCAESKIFDVSEWAICQGMACSPNTHGPSFHVNMVGLDRTGLRSNPSRYPWGLDAEMIVEDDEFELWLKQALASGIFSERKADKDPSFLGSGNERLQIKMQAETENFPILDEKIGVPVMENMLSSSSFKGSDHFDDDSASYEKFILDMDSYWDELNDRLSLSRMVNDTVIKGMVSALVDEAAEKIASKEAEIAVLNEKLMSCKSHVAAGQNLEMTSSKSLMMEAEIDERRLESCKSCLSSCGDCKCVNNVSRLRIMVENQIQWLKNDLQHLKSLDIVSREDIGPCNILHETKAIKKLLEVDQKVDALKDILGLVFKEICAMICSKKVVLSELQWEHELQREVNTFVLQDYIRGLQDEYETRLYHQTVFIKNSNKNWQKKASELKAVRDELHAIMEEVNNHENFEEWTVTKRKDHFPAKVLGNHNFPSQPEENETMLMEKSGDSGENMLDFAHLNHMNKEELLFYLKTEMTKMRRRHDSALLEKTEELFRLKREFLKERGSSVLRKDKELEHLREKVPGFILKLDEILVENETLLELYNYDDELQSFKEKNCSLISENKRVRNLLMEKTSELKCLSAQISDAANQKALHSSAEANYLSQLRKLASVVEDVKTETNFRDQLCNIILRGLIDEHRWVMQDTEINIKLLMEINTTIYRGAICDAITCMNPTISRYSKEKLSLEALLLQKETALRSEFEEKCKLKQDVASLSSSMKEKENLNMSFEATLLEKENALRLEIEKNCKLKQVIASISSSLKEKDKLASESGSTLMQQKQQLDIVHRELNMLRDHKSMQEEQLSSCKLELISLTSRLNKTLQQNHNYELELDKLNKKLKLVSDALKEEETQKTMLLGVIEEKDGEQVKQLRSISESMMELSKGFVDLERHLIESSKRNESRLNVLRHQLNPLVQLASQQKKNCFSYKKNFQTSWSNLQKAEAEVDLLGDDVEALLGLLGKIYLALDHYSPVLQHYPGVMEILKLNHGGTWESGSDIIVLWFQHDT</sequence>
<dbReference type="InterPro" id="IPR037490">
    <property type="entry name" value="WAP"/>
</dbReference>
<evidence type="ECO:0000256" key="2">
    <source>
        <dbReference type="SAM" id="Phobius"/>
    </source>
</evidence>
<dbReference type="Proteomes" id="UP001222027">
    <property type="component" value="Unassembled WGS sequence"/>
</dbReference>
<feature type="transmembrane region" description="Helical" evidence="2">
    <location>
        <begin position="167"/>
        <end position="193"/>
    </location>
</feature>
<dbReference type="InterPro" id="IPR001623">
    <property type="entry name" value="DnaJ_domain"/>
</dbReference>
<feature type="transmembrane region" description="Helical" evidence="2">
    <location>
        <begin position="205"/>
        <end position="228"/>
    </location>
</feature>
<organism evidence="4 5">
    <name type="scientific">Ensete ventricosum</name>
    <name type="common">Abyssinian banana</name>
    <name type="synonym">Musa ensete</name>
    <dbReference type="NCBI Taxonomy" id="4639"/>
    <lineage>
        <taxon>Eukaryota</taxon>
        <taxon>Viridiplantae</taxon>
        <taxon>Streptophyta</taxon>
        <taxon>Embryophyta</taxon>
        <taxon>Tracheophyta</taxon>
        <taxon>Spermatophyta</taxon>
        <taxon>Magnoliopsida</taxon>
        <taxon>Liliopsida</taxon>
        <taxon>Zingiberales</taxon>
        <taxon>Musaceae</taxon>
        <taxon>Ensete</taxon>
    </lineage>
</organism>